<evidence type="ECO:0000256" key="2">
    <source>
        <dbReference type="ARBA" id="ARBA00022908"/>
    </source>
</evidence>
<dbReference type="InterPro" id="IPR050808">
    <property type="entry name" value="Phage_Integrase"/>
</dbReference>
<dbReference type="Pfam" id="PF13356">
    <property type="entry name" value="Arm-DNA-bind_3"/>
    <property type="match status" value="1"/>
</dbReference>
<dbReference type="InterPro" id="IPR038488">
    <property type="entry name" value="Integrase_DNA-bd_sf"/>
</dbReference>
<dbReference type="InterPro" id="IPR002104">
    <property type="entry name" value="Integrase_catalytic"/>
</dbReference>
<dbReference type="PROSITE" id="PS51898">
    <property type="entry name" value="TYR_RECOMBINASE"/>
    <property type="match status" value="1"/>
</dbReference>
<accession>A0A5E5B5J2</accession>
<dbReference type="InterPro" id="IPR044068">
    <property type="entry name" value="CB"/>
</dbReference>
<proteinExistence type="inferred from homology"/>
<evidence type="ECO:0000259" key="6">
    <source>
        <dbReference type="PROSITE" id="PS51898"/>
    </source>
</evidence>
<dbReference type="Gene3D" id="1.10.443.10">
    <property type="entry name" value="Intergrase catalytic core"/>
    <property type="match status" value="1"/>
</dbReference>
<evidence type="ECO:0000256" key="5">
    <source>
        <dbReference type="PROSITE-ProRule" id="PRU01248"/>
    </source>
</evidence>
<keyword evidence="3 5" id="KW-0238">DNA-binding</keyword>
<evidence type="ECO:0000256" key="4">
    <source>
        <dbReference type="ARBA" id="ARBA00023172"/>
    </source>
</evidence>
<dbReference type="Gene3D" id="3.30.160.390">
    <property type="entry name" value="Integrase, DNA-binding domain"/>
    <property type="match status" value="1"/>
</dbReference>
<dbReference type="GO" id="GO:0006310">
    <property type="term" value="P:DNA recombination"/>
    <property type="evidence" value="ECO:0007669"/>
    <property type="project" value="UniProtKB-KW"/>
</dbReference>
<dbReference type="InterPro" id="IPR013762">
    <property type="entry name" value="Integrase-like_cat_sf"/>
</dbReference>
<dbReference type="AlphaFoldDB" id="A0A5E5B5J2"/>
<evidence type="ECO:0000313" key="9">
    <source>
        <dbReference type="Proteomes" id="UP000335538"/>
    </source>
</evidence>
<comment type="similarity">
    <text evidence="1">Belongs to the 'phage' integrase family.</text>
</comment>
<dbReference type="CDD" id="cd00801">
    <property type="entry name" value="INT_P4_C"/>
    <property type="match status" value="1"/>
</dbReference>
<keyword evidence="4" id="KW-0233">DNA recombination</keyword>
<evidence type="ECO:0000256" key="1">
    <source>
        <dbReference type="ARBA" id="ARBA00008857"/>
    </source>
</evidence>
<sequence>MGYSFEGSHTLKTMPKRILPLSDLQCRQAKYTADGGNRLRDGGGLYLEVLPSGAKKWRMKYQKPGTKSENLLTFGDYPAVTLSTAREKREEAKGLLATGTDPALSRDIARAAQAAANRNTFKAVAEDWFDHRRDTWSATYAQKTRQLLERDLLPDLGPHPISTISPAFVLGVARKIEARGAYEMPRRALVAISQIFQFAIGTGRATSDASVGMASQLKPRPPVKHYPHVGTDQLPDLLQRIDLYQGRPETIAAVKLAVLTFIRGGELRFAEWREFDIANAEWHVPSGRMKGRLWHKLSGSPHVVPLARQTISLLEDLKQHTGHFALLFPGAVSKLKPVTGEAMNQVFHTIGFKGQQTVHGLRGLASTLLNESGEFDPRVIEAQLSHKETNQTIAAYNHAKYMPERRRVMQWWADFIDASRITESLSHPTAAPRQPISARHE</sequence>
<dbReference type="PANTHER" id="PTHR30629">
    <property type="entry name" value="PROPHAGE INTEGRASE"/>
    <property type="match status" value="1"/>
</dbReference>
<evidence type="ECO:0000313" key="8">
    <source>
        <dbReference type="EMBL" id="VVE80255.1"/>
    </source>
</evidence>
<dbReference type="InterPro" id="IPR025166">
    <property type="entry name" value="Integrase_DNA_bind_dom"/>
</dbReference>
<dbReference type="InterPro" id="IPR011010">
    <property type="entry name" value="DNA_brk_join_enz"/>
</dbReference>
<organism evidence="8 9">
    <name type="scientific">Pandoraea sputorum</name>
    <dbReference type="NCBI Taxonomy" id="93222"/>
    <lineage>
        <taxon>Bacteria</taxon>
        <taxon>Pseudomonadati</taxon>
        <taxon>Pseudomonadota</taxon>
        <taxon>Betaproteobacteria</taxon>
        <taxon>Burkholderiales</taxon>
        <taxon>Burkholderiaceae</taxon>
        <taxon>Pandoraea</taxon>
    </lineage>
</organism>
<evidence type="ECO:0000256" key="3">
    <source>
        <dbReference type="ARBA" id="ARBA00023125"/>
    </source>
</evidence>
<keyword evidence="2" id="KW-0229">DNA integration</keyword>
<dbReference type="Pfam" id="PF22022">
    <property type="entry name" value="Phage_int_M"/>
    <property type="match status" value="1"/>
</dbReference>
<feature type="domain" description="Tyr recombinase" evidence="6">
    <location>
        <begin position="224"/>
        <end position="410"/>
    </location>
</feature>
<evidence type="ECO:0000259" key="7">
    <source>
        <dbReference type="PROSITE" id="PS51900"/>
    </source>
</evidence>
<dbReference type="GO" id="GO:0003677">
    <property type="term" value="F:DNA binding"/>
    <property type="evidence" value="ECO:0007669"/>
    <property type="project" value="UniProtKB-UniRule"/>
</dbReference>
<protein>
    <submittedName>
        <fullName evidence="8">Integrase</fullName>
    </submittedName>
</protein>
<dbReference type="InterPro" id="IPR010998">
    <property type="entry name" value="Integrase_recombinase_N"/>
</dbReference>
<dbReference type="SUPFAM" id="SSF56349">
    <property type="entry name" value="DNA breaking-rejoining enzymes"/>
    <property type="match status" value="1"/>
</dbReference>
<dbReference type="PANTHER" id="PTHR30629:SF2">
    <property type="entry name" value="PROPHAGE INTEGRASE INTS-RELATED"/>
    <property type="match status" value="1"/>
</dbReference>
<dbReference type="Proteomes" id="UP000335538">
    <property type="component" value="Unassembled WGS sequence"/>
</dbReference>
<name>A0A5E5B5J2_9BURK</name>
<dbReference type="GO" id="GO:0015074">
    <property type="term" value="P:DNA integration"/>
    <property type="evidence" value="ECO:0007669"/>
    <property type="project" value="UniProtKB-KW"/>
</dbReference>
<dbReference type="EMBL" id="CABPSR010000005">
    <property type="protein sequence ID" value="VVE80255.1"/>
    <property type="molecule type" value="Genomic_DNA"/>
</dbReference>
<dbReference type="PROSITE" id="PS51900">
    <property type="entry name" value="CB"/>
    <property type="match status" value="1"/>
</dbReference>
<feature type="domain" description="Core-binding (CB)" evidence="7">
    <location>
        <begin position="119"/>
        <end position="200"/>
    </location>
</feature>
<gene>
    <name evidence="8" type="ORF">PSP31121_02673</name>
</gene>
<dbReference type="InterPro" id="IPR053876">
    <property type="entry name" value="Phage_int_M"/>
</dbReference>
<dbReference type="RefSeq" id="WP_150809621.1">
    <property type="nucleotide sequence ID" value="NZ_CABPSR010000005.1"/>
</dbReference>
<dbReference type="Pfam" id="PF00589">
    <property type="entry name" value="Phage_integrase"/>
    <property type="match status" value="1"/>
</dbReference>
<reference evidence="8 9" key="1">
    <citation type="submission" date="2019-08" db="EMBL/GenBank/DDBJ databases">
        <authorList>
            <person name="Peeters C."/>
        </authorList>
    </citation>
    <scope>NUCLEOTIDE SEQUENCE [LARGE SCALE GENOMIC DNA]</scope>
    <source>
        <strain evidence="8 9">LMG 31121</strain>
    </source>
</reference>
<dbReference type="Gene3D" id="1.10.150.130">
    <property type="match status" value="1"/>
</dbReference>